<dbReference type="InterPro" id="IPR011032">
    <property type="entry name" value="GroES-like_sf"/>
</dbReference>
<dbReference type="InterPro" id="IPR020843">
    <property type="entry name" value="ER"/>
</dbReference>
<feature type="domain" description="Enoyl reductase (ER)" evidence="3">
    <location>
        <begin position="10"/>
        <end position="320"/>
    </location>
</feature>
<comment type="caution">
    <text evidence="4">The sequence shown here is derived from an EMBL/GenBank/DDBJ whole genome shotgun (WGS) entry which is preliminary data.</text>
</comment>
<evidence type="ECO:0000313" key="4">
    <source>
        <dbReference type="EMBL" id="MBF9140050.1"/>
    </source>
</evidence>
<dbReference type="SUPFAM" id="SSF50129">
    <property type="entry name" value="GroES-like"/>
    <property type="match status" value="1"/>
</dbReference>
<dbReference type="PANTHER" id="PTHR48106">
    <property type="entry name" value="QUINONE OXIDOREDUCTASE PIG3-RELATED"/>
    <property type="match status" value="1"/>
</dbReference>
<dbReference type="SUPFAM" id="SSF51735">
    <property type="entry name" value="NAD(P)-binding Rossmann-fold domains"/>
    <property type="match status" value="1"/>
</dbReference>
<accession>A0A931BIE2</accession>
<proteinExistence type="predicted"/>
<dbReference type="Proteomes" id="UP000645610">
    <property type="component" value="Unassembled WGS sequence"/>
</dbReference>
<dbReference type="RefSeq" id="WP_196284426.1">
    <property type="nucleotide sequence ID" value="NZ_JADQDP010000001.1"/>
</dbReference>
<dbReference type="InterPro" id="IPR036291">
    <property type="entry name" value="NAD(P)-bd_dom_sf"/>
</dbReference>
<evidence type="ECO:0000259" key="3">
    <source>
        <dbReference type="SMART" id="SM00829"/>
    </source>
</evidence>
<dbReference type="EMBL" id="JADQDP010000001">
    <property type="protein sequence ID" value="MBF9140050.1"/>
    <property type="molecule type" value="Genomic_DNA"/>
</dbReference>
<dbReference type="Pfam" id="PF08240">
    <property type="entry name" value="ADH_N"/>
    <property type="match status" value="1"/>
</dbReference>
<dbReference type="CDD" id="cd05276">
    <property type="entry name" value="p53_inducible_oxidoreductase"/>
    <property type="match status" value="1"/>
</dbReference>
<name>A0A931BIE2_9BACT</name>
<dbReference type="InterPro" id="IPR013154">
    <property type="entry name" value="ADH-like_N"/>
</dbReference>
<protein>
    <submittedName>
        <fullName evidence="4">NAD(P)H-quinone oxidoreductase</fullName>
    </submittedName>
</protein>
<gene>
    <name evidence="4" type="ORF">I2I01_00290</name>
</gene>
<evidence type="ECO:0000256" key="2">
    <source>
        <dbReference type="ARBA" id="ARBA00023002"/>
    </source>
</evidence>
<dbReference type="Gene3D" id="3.40.50.720">
    <property type="entry name" value="NAD(P)-binding Rossmann-like Domain"/>
    <property type="match status" value="1"/>
</dbReference>
<dbReference type="GO" id="GO:0070402">
    <property type="term" value="F:NADPH binding"/>
    <property type="evidence" value="ECO:0007669"/>
    <property type="project" value="TreeGrafter"/>
</dbReference>
<dbReference type="InterPro" id="IPR014189">
    <property type="entry name" value="Quinone_OxRdtase_PIG3"/>
</dbReference>
<keyword evidence="2" id="KW-0560">Oxidoreductase</keyword>
<dbReference type="NCBIfam" id="TIGR02824">
    <property type="entry name" value="quinone_pig3"/>
    <property type="match status" value="1"/>
</dbReference>
<keyword evidence="1" id="KW-0521">NADP</keyword>
<dbReference type="Pfam" id="PF13602">
    <property type="entry name" value="ADH_zinc_N_2"/>
    <property type="match status" value="1"/>
</dbReference>
<dbReference type="AlphaFoldDB" id="A0A931BIE2"/>
<keyword evidence="5" id="KW-1185">Reference proteome</keyword>
<dbReference type="Gene3D" id="3.90.180.10">
    <property type="entry name" value="Medium-chain alcohol dehydrogenases, catalytic domain"/>
    <property type="match status" value="1"/>
</dbReference>
<dbReference type="PANTHER" id="PTHR48106:SF8">
    <property type="entry name" value="OS02G0805600 PROTEIN"/>
    <property type="match status" value="1"/>
</dbReference>
<reference evidence="4 5" key="1">
    <citation type="submission" date="2020-11" db="EMBL/GenBank/DDBJ databases">
        <authorList>
            <person name="Kim M.K."/>
        </authorList>
    </citation>
    <scope>NUCLEOTIDE SEQUENCE [LARGE SCALE GENOMIC DNA]</scope>
    <source>
        <strain evidence="4 5">BT439</strain>
    </source>
</reference>
<evidence type="ECO:0000256" key="1">
    <source>
        <dbReference type="ARBA" id="ARBA00022857"/>
    </source>
</evidence>
<dbReference type="SMART" id="SM00829">
    <property type="entry name" value="PKS_ER"/>
    <property type="match status" value="1"/>
</dbReference>
<sequence>MKAIVILQAGGPEVLELKEQPMPQTEAHEVLVCIQAAGVNRPDVLMRQGKYAGSGDVAGMVPGLEIAGTVAACGAEVTRWQPGDAVCALLPAGGYAEYTAVDARHCLPVPTGLSMVEAAALPETVFTVWHNVFQRGALQPGETLLVHGGSSGIGTTAIQLARALGSRVAATAGDETKCSACRELGADWAINYKAEDFEQVLNEEGVDVILDMIGGDYTAKNLRLLKDDGRLVFVNAMQGGKGEFNAMDVMRRRLSITGSTLRPRSADFKAALAVEVEKHVWPLIAAGKFRPVIYKTFPLAEVAAAHRLMESSAHIGKIVLEV</sequence>
<evidence type="ECO:0000313" key="5">
    <source>
        <dbReference type="Proteomes" id="UP000645610"/>
    </source>
</evidence>
<dbReference type="GO" id="GO:0016651">
    <property type="term" value="F:oxidoreductase activity, acting on NAD(P)H"/>
    <property type="evidence" value="ECO:0007669"/>
    <property type="project" value="TreeGrafter"/>
</dbReference>
<organism evidence="4 5">
    <name type="scientific">Hymenobacter properus</name>
    <dbReference type="NCBI Taxonomy" id="2791026"/>
    <lineage>
        <taxon>Bacteria</taxon>
        <taxon>Pseudomonadati</taxon>
        <taxon>Bacteroidota</taxon>
        <taxon>Cytophagia</taxon>
        <taxon>Cytophagales</taxon>
        <taxon>Hymenobacteraceae</taxon>
        <taxon>Hymenobacter</taxon>
    </lineage>
</organism>